<dbReference type="AlphaFoldDB" id="A0A1G1W2Y5"/>
<keyword evidence="1" id="KW-0175">Coiled coil</keyword>
<gene>
    <name evidence="2" type="ORF">A2126_01495</name>
</gene>
<dbReference type="Proteomes" id="UP000178493">
    <property type="component" value="Unassembled WGS sequence"/>
</dbReference>
<comment type="caution">
    <text evidence="2">The sequence shown here is derived from an EMBL/GenBank/DDBJ whole genome shotgun (WGS) entry which is preliminary data.</text>
</comment>
<dbReference type="EMBL" id="MHCO01000055">
    <property type="protein sequence ID" value="OGY22039.1"/>
    <property type="molecule type" value="Genomic_DNA"/>
</dbReference>
<organism evidence="2 3">
    <name type="scientific">Candidatus Woykebacteria bacterium GWB1_45_5</name>
    <dbReference type="NCBI Taxonomy" id="1802592"/>
    <lineage>
        <taxon>Bacteria</taxon>
        <taxon>Candidatus Woykeibacteriota</taxon>
    </lineage>
</organism>
<proteinExistence type="predicted"/>
<name>A0A1G1W2Y5_9BACT</name>
<evidence type="ECO:0000313" key="3">
    <source>
        <dbReference type="Proteomes" id="UP000178493"/>
    </source>
</evidence>
<sequence length="172" mass="18342">MKTHYGYKKILFLATLVAGLLVVGAMSLYANTSENNDEPVKVKTEINTVVKDRSPEGSRISLSVDQSGSVKFGGAKFVSLSDLSISVTVSGLPLILVTNSSTQIVGVSDLGSINSGDILSGKGSIDQSTGVITLSLLRDESQSSIKIADLEKQIQALLEQLRKLQAEFKNIR</sequence>
<evidence type="ECO:0000313" key="2">
    <source>
        <dbReference type="EMBL" id="OGY22039.1"/>
    </source>
</evidence>
<accession>A0A1G1W2Y5</accession>
<protein>
    <submittedName>
        <fullName evidence="2">Uncharacterized protein</fullName>
    </submittedName>
</protein>
<reference evidence="2 3" key="1">
    <citation type="journal article" date="2016" name="Nat. Commun.">
        <title>Thousands of microbial genomes shed light on interconnected biogeochemical processes in an aquifer system.</title>
        <authorList>
            <person name="Anantharaman K."/>
            <person name="Brown C.T."/>
            <person name="Hug L.A."/>
            <person name="Sharon I."/>
            <person name="Castelle C.J."/>
            <person name="Probst A.J."/>
            <person name="Thomas B.C."/>
            <person name="Singh A."/>
            <person name="Wilkins M.J."/>
            <person name="Karaoz U."/>
            <person name="Brodie E.L."/>
            <person name="Williams K.H."/>
            <person name="Hubbard S.S."/>
            <person name="Banfield J.F."/>
        </authorList>
    </citation>
    <scope>NUCLEOTIDE SEQUENCE [LARGE SCALE GENOMIC DNA]</scope>
</reference>
<feature type="coiled-coil region" evidence="1">
    <location>
        <begin position="140"/>
        <end position="167"/>
    </location>
</feature>
<evidence type="ECO:0000256" key="1">
    <source>
        <dbReference type="SAM" id="Coils"/>
    </source>
</evidence>